<dbReference type="Gene3D" id="3.40.50.1970">
    <property type="match status" value="1"/>
</dbReference>
<dbReference type="EC" id="5.4.99.18" evidence="3 4"/>
<feature type="binding site" evidence="3 5">
    <location>
        <position position="18"/>
    </location>
    <ligand>
        <name>substrate</name>
    </ligand>
</feature>
<comment type="pathway">
    <text evidence="3 4">Purine metabolism; IMP biosynthesis via de novo pathway; 5-amino-1-(5-phospho-D-ribosyl)imidazole-4-carboxylate from 5-amino-1-(5-phospho-D-ribosyl)imidazole (N5-CAIR route): step 2/2.</text>
</comment>
<dbReference type="Pfam" id="PF00731">
    <property type="entry name" value="AIRC"/>
    <property type="match status" value="1"/>
</dbReference>
<dbReference type="EMBL" id="AZEB01000015">
    <property type="protein sequence ID" value="KRL21458.1"/>
    <property type="molecule type" value="Genomic_DNA"/>
</dbReference>
<dbReference type="GO" id="GO:0006189">
    <property type="term" value="P:'de novo' IMP biosynthetic process"/>
    <property type="evidence" value="ECO:0007669"/>
    <property type="project" value="UniProtKB-UniRule"/>
</dbReference>
<dbReference type="UniPathway" id="UPA00074">
    <property type="reaction ID" value="UER00943"/>
</dbReference>
<evidence type="ECO:0000313" key="8">
    <source>
        <dbReference type="Proteomes" id="UP000051439"/>
    </source>
</evidence>
<sequence length="166" mass="17639">MRVEMANVVGVVMGSISDWPTMKLACEQLEMLGVPYEKHVISAHRMPDELQEFGKSARDNGLKVIIAGAGGAAHLPGMIAANTTLPVIGVPIKTRTLNGVDSLLSIVQMPFGAPVATVSIGDAGAKNAALLAAQILATTDNVIEKKLQDLKHEQRVEAKNSEQQFD</sequence>
<dbReference type="PANTHER" id="PTHR23046:SF2">
    <property type="entry name" value="PHOSPHORIBOSYLAMINOIMIDAZOLE CARBOXYLASE"/>
    <property type="match status" value="1"/>
</dbReference>
<comment type="function">
    <text evidence="3 4">Catalyzes the conversion of N5-carboxyaminoimidazole ribonucleotide (N5-CAIR) to 4-carboxy-5-aminoimidazole ribonucleotide (CAIR).</text>
</comment>
<evidence type="ECO:0000256" key="1">
    <source>
        <dbReference type="ARBA" id="ARBA00022755"/>
    </source>
</evidence>
<dbReference type="HAMAP" id="MF_01929">
    <property type="entry name" value="PurE_classI"/>
    <property type="match status" value="1"/>
</dbReference>
<feature type="domain" description="PurE" evidence="6">
    <location>
        <begin position="7"/>
        <end position="158"/>
    </location>
</feature>
<dbReference type="SMART" id="SM01001">
    <property type="entry name" value="AIRC"/>
    <property type="match status" value="1"/>
</dbReference>
<keyword evidence="2 3" id="KW-0413">Isomerase</keyword>
<evidence type="ECO:0000313" key="7">
    <source>
        <dbReference type="EMBL" id="KRL21458.1"/>
    </source>
</evidence>
<organism evidence="7 8">
    <name type="scientific">Lentilactobacillus kisonensis DSM 19906 = JCM 15041</name>
    <dbReference type="NCBI Taxonomy" id="1423766"/>
    <lineage>
        <taxon>Bacteria</taxon>
        <taxon>Bacillati</taxon>
        <taxon>Bacillota</taxon>
        <taxon>Bacilli</taxon>
        <taxon>Lactobacillales</taxon>
        <taxon>Lactobacillaceae</taxon>
        <taxon>Lentilactobacillus</taxon>
    </lineage>
</organism>
<gene>
    <name evidence="3" type="primary">purE</name>
    <name evidence="7" type="ORF">FC98_GL000793</name>
</gene>
<comment type="catalytic activity">
    <reaction evidence="3 4">
        <text>5-carboxyamino-1-(5-phospho-D-ribosyl)imidazole + H(+) = 5-amino-1-(5-phospho-D-ribosyl)imidazole-4-carboxylate</text>
        <dbReference type="Rhea" id="RHEA:13193"/>
        <dbReference type="ChEBI" id="CHEBI:15378"/>
        <dbReference type="ChEBI" id="CHEBI:58730"/>
        <dbReference type="ChEBI" id="CHEBI:77657"/>
        <dbReference type="EC" id="5.4.99.18"/>
    </reaction>
</comment>
<dbReference type="AlphaFoldDB" id="A0A0R1NUV4"/>
<dbReference type="NCBIfam" id="TIGR01162">
    <property type="entry name" value="purE"/>
    <property type="match status" value="1"/>
</dbReference>
<comment type="caution">
    <text evidence="7">The sequence shown here is derived from an EMBL/GenBank/DDBJ whole genome shotgun (WGS) entry which is preliminary data.</text>
</comment>
<dbReference type="PATRIC" id="fig|1423766.4.peg.811"/>
<dbReference type="GO" id="GO:0034023">
    <property type="term" value="F:5-(carboxyamino)imidazole ribonucleotide mutase activity"/>
    <property type="evidence" value="ECO:0007669"/>
    <property type="project" value="UniProtKB-UniRule"/>
</dbReference>
<keyword evidence="1 3" id="KW-0658">Purine biosynthesis</keyword>
<accession>A0A0R1NUV4</accession>
<dbReference type="InterPro" id="IPR024694">
    <property type="entry name" value="PurE_prokaryotes"/>
</dbReference>
<keyword evidence="8" id="KW-1185">Reference proteome</keyword>
<protein>
    <recommendedName>
        <fullName evidence="3 4">N5-carboxyaminoimidazole ribonucleotide mutase</fullName>
        <shortName evidence="3 4">N5-CAIR mutase</shortName>
        <ecNumber evidence="3 4">5.4.99.18</ecNumber>
    </recommendedName>
    <alternativeName>
        <fullName evidence="3">5-(carboxyamino)imidazole ribonucleotide mutase</fullName>
    </alternativeName>
</protein>
<dbReference type="PANTHER" id="PTHR23046">
    <property type="entry name" value="PHOSPHORIBOSYLAMINOIMIDAZOLE CARBOXYLASE CATALYTIC SUBUNIT"/>
    <property type="match status" value="1"/>
</dbReference>
<name>A0A0R1NUV4_9LACO</name>
<feature type="binding site" evidence="3 5">
    <location>
        <position position="15"/>
    </location>
    <ligand>
        <name>substrate</name>
    </ligand>
</feature>
<reference evidence="7 8" key="1">
    <citation type="journal article" date="2015" name="Genome Announc.">
        <title>Expanding the biotechnology potential of lactobacilli through comparative genomics of 213 strains and associated genera.</title>
        <authorList>
            <person name="Sun Z."/>
            <person name="Harris H.M."/>
            <person name="McCann A."/>
            <person name="Guo C."/>
            <person name="Argimon S."/>
            <person name="Zhang W."/>
            <person name="Yang X."/>
            <person name="Jeffery I.B."/>
            <person name="Cooney J.C."/>
            <person name="Kagawa T.F."/>
            <person name="Liu W."/>
            <person name="Song Y."/>
            <person name="Salvetti E."/>
            <person name="Wrobel A."/>
            <person name="Rasinkangas P."/>
            <person name="Parkhill J."/>
            <person name="Rea M.C."/>
            <person name="O'Sullivan O."/>
            <person name="Ritari J."/>
            <person name="Douillard F.P."/>
            <person name="Paul Ross R."/>
            <person name="Yang R."/>
            <person name="Briner A.E."/>
            <person name="Felis G.E."/>
            <person name="de Vos W.M."/>
            <person name="Barrangou R."/>
            <person name="Klaenhammer T.R."/>
            <person name="Caufield P.W."/>
            <person name="Cui Y."/>
            <person name="Zhang H."/>
            <person name="O'Toole P.W."/>
        </authorList>
    </citation>
    <scope>NUCLEOTIDE SEQUENCE [LARGE SCALE GENOMIC DNA]</scope>
    <source>
        <strain evidence="7 8">DSM 19906</strain>
    </source>
</reference>
<dbReference type="Proteomes" id="UP000051439">
    <property type="component" value="Unassembled WGS sequence"/>
</dbReference>
<evidence type="ECO:0000256" key="2">
    <source>
        <dbReference type="ARBA" id="ARBA00023235"/>
    </source>
</evidence>
<proteinExistence type="inferred from homology"/>
<evidence type="ECO:0000256" key="4">
    <source>
        <dbReference type="PIRNR" id="PIRNR001338"/>
    </source>
</evidence>
<feature type="binding site" evidence="3 5">
    <location>
        <position position="45"/>
    </location>
    <ligand>
        <name>substrate</name>
    </ligand>
</feature>
<evidence type="ECO:0000256" key="5">
    <source>
        <dbReference type="PIRSR" id="PIRSR001338-1"/>
    </source>
</evidence>
<dbReference type="SUPFAM" id="SSF52255">
    <property type="entry name" value="N5-CAIR mutase (phosphoribosylaminoimidazole carboxylase, PurE)"/>
    <property type="match status" value="1"/>
</dbReference>
<evidence type="ECO:0000256" key="3">
    <source>
        <dbReference type="HAMAP-Rule" id="MF_01929"/>
    </source>
</evidence>
<dbReference type="InterPro" id="IPR000031">
    <property type="entry name" value="PurE_dom"/>
</dbReference>
<dbReference type="PIRSF" id="PIRSF001338">
    <property type="entry name" value="AIR_carboxylase"/>
    <property type="match status" value="1"/>
</dbReference>
<dbReference type="InterPro" id="IPR033747">
    <property type="entry name" value="PurE_ClassI"/>
</dbReference>
<comment type="similarity">
    <text evidence="3">Belongs to the AIR carboxylase family. Class I subfamily.</text>
</comment>
<evidence type="ECO:0000259" key="6">
    <source>
        <dbReference type="SMART" id="SM01001"/>
    </source>
</evidence>